<dbReference type="Proteomes" id="UP000789920">
    <property type="component" value="Unassembled WGS sequence"/>
</dbReference>
<sequence>LVGAFSGYFIFYAGGWFIHDHFDAEAICLRMNPKTRLDLLICEYNLLSAMLTAVTASLLSDFLIWGLFGFIFYIFKDMPVDMPDSINNVDSPSY</sequence>
<keyword evidence="2" id="KW-1185">Reference proteome</keyword>
<evidence type="ECO:0000313" key="2">
    <source>
        <dbReference type="Proteomes" id="UP000789920"/>
    </source>
</evidence>
<reference evidence="1" key="1">
    <citation type="submission" date="2021-06" db="EMBL/GenBank/DDBJ databases">
        <authorList>
            <person name="Kallberg Y."/>
            <person name="Tangrot J."/>
            <person name="Rosling A."/>
        </authorList>
    </citation>
    <scope>NUCLEOTIDE SEQUENCE</scope>
    <source>
        <strain evidence="1">MA461A</strain>
    </source>
</reference>
<protein>
    <submittedName>
        <fullName evidence="1">17818_t:CDS:1</fullName>
    </submittedName>
</protein>
<evidence type="ECO:0000313" key="1">
    <source>
        <dbReference type="EMBL" id="CAG8773714.1"/>
    </source>
</evidence>
<proteinExistence type="predicted"/>
<organism evidence="1 2">
    <name type="scientific">Racocetra persica</name>
    <dbReference type="NCBI Taxonomy" id="160502"/>
    <lineage>
        <taxon>Eukaryota</taxon>
        <taxon>Fungi</taxon>
        <taxon>Fungi incertae sedis</taxon>
        <taxon>Mucoromycota</taxon>
        <taxon>Glomeromycotina</taxon>
        <taxon>Glomeromycetes</taxon>
        <taxon>Diversisporales</taxon>
        <taxon>Gigasporaceae</taxon>
        <taxon>Racocetra</taxon>
    </lineage>
</organism>
<gene>
    <name evidence="1" type="ORF">RPERSI_LOCUS16721</name>
</gene>
<comment type="caution">
    <text evidence="1">The sequence shown here is derived from an EMBL/GenBank/DDBJ whole genome shotgun (WGS) entry which is preliminary data.</text>
</comment>
<dbReference type="EMBL" id="CAJVQC010041771">
    <property type="protein sequence ID" value="CAG8773714.1"/>
    <property type="molecule type" value="Genomic_DNA"/>
</dbReference>
<feature type="non-terminal residue" evidence="1">
    <location>
        <position position="1"/>
    </location>
</feature>
<name>A0ACA9R203_9GLOM</name>
<feature type="non-terminal residue" evidence="1">
    <location>
        <position position="94"/>
    </location>
</feature>
<accession>A0ACA9R203</accession>